<dbReference type="InterPro" id="IPR015410">
    <property type="entry name" value="DUF1985"/>
</dbReference>
<evidence type="ECO:0000313" key="3">
    <source>
        <dbReference type="EMBL" id="PWA48814.1"/>
    </source>
</evidence>
<evidence type="ECO:0000259" key="2">
    <source>
        <dbReference type="Pfam" id="PF09331"/>
    </source>
</evidence>
<feature type="compositionally biased region" description="Acidic residues" evidence="1">
    <location>
        <begin position="331"/>
        <end position="344"/>
    </location>
</feature>
<dbReference type="OrthoDB" id="1839353at2759"/>
<organism evidence="3 4">
    <name type="scientific">Artemisia annua</name>
    <name type="common">Sweet wormwood</name>
    <dbReference type="NCBI Taxonomy" id="35608"/>
    <lineage>
        <taxon>Eukaryota</taxon>
        <taxon>Viridiplantae</taxon>
        <taxon>Streptophyta</taxon>
        <taxon>Embryophyta</taxon>
        <taxon>Tracheophyta</taxon>
        <taxon>Spermatophyta</taxon>
        <taxon>Magnoliopsida</taxon>
        <taxon>eudicotyledons</taxon>
        <taxon>Gunneridae</taxon>
        <taxon>Pentapetalae</taxon>
        <taxon>asterids</taxon>
        <taxon>campanulids</taxon>
        <taxon>Asterales</taxon>
        <taxon>Asteraceae</taxon>
        <taxon>Asteroideae</taxon>
        <taxon>Anthemideae</taxon>
        <taxon>Artemisiinae</taxon>
        <taxon>Artemisia</taxon>
    </lineage>
</organism>
<dbReference type="PANTHER" id="PTHR48449:SF1">
    <property type="entry name" value="DUF1985 DOMAIN-CONTAINING PROTEIN"/>
    <property type="match status" value="1"/>
</dbReference>
<dbReference type="AlphaFoldDB" id="A0A2U1LII9"/>
<dbReference type="Pfam" id="PF09331">
    <property type="entry name" value="DUF1985"/>
    <property type="match status" value="1"/>
</dbReference>
<name>A0A2U1LII9_ARTAN</name>
<feature type="compositionally biased region" description="Basic and acidic residues" evidence="1">
    <location>
        <begin position="439"/>
        <end position="450"/>
    </location>
</feature>
<feature type="region of interest" description="Disordered" evidence="1">
    <location>
        <begin position="439"/>
        <end position="490"/>
    </location>
</feature>
<gene>
    <name evidence="3" type="ORF">CTI12_AA487460</name>
</gene>
<feature type="region of interest" description="Disordered" evidence="1">
    <location>
        <begin position="381"/>
        <end position="422"/>
    </location>
</feature>
<protein>
    <submittedName>
        <fullName evidence="3">Phospholipase-like protein</fullName>
    </submittedName>
</protein>
<dbReference type="Proteomes" id="UP000245207">
    <property type="component" value="Unassembled WGS sequence"/>
</dbReference>
<comment type="caution">
    <text evidence="3">The sequence shown here is derived from an EMBL/GenBank/DDBJ whole genome shotgun (WGS) entry which is preliminary data.</text>
</comment>
<dbReference type="EMBL" id="PKPP01009201">
    <property type="protein sequence ID" value="PWA48814.1"/>
    <property type="molecule type" value="Genomic_DNA"/>
</dbReference>
<feature type="region of interest" description="Disordered" evidence="1">
    <location>
        <begin position="504"/>
        <end position="534"/>
    </location>
</feature>
<feature type="compositionally biased region" description="Polar residues" evidence="1">
    <location>
        <begin position="451"/>
        <end position="466"/>
    </location>
</feature>
<sequence>MANLNPLYDVKISSRSSVKWLKEIKGKLQFKPNRESLFRSTVFCLWLDVPYTSNDSLLMHYVLQHQVSVANMCPDFPIIYHIGDHYLQFGRKEFCLITGFRFGKVVTPKARKDSPFRDRVFPEKKTIAVKSVKGTDLLKLLKGDRWSSISDDDAVRVCLLIACELVFMGREDRNAIPNHIMALVEDFHEWNAFPWGKYMWEKFYTRTVNVVPKHSQHHLNEIETNPYYQPTYNLYGFCWAFKIWILESFPKSSIWWVKNLNVIPRGIAWTKVATFGKSDYSTIFGQEINPTVDLFPTLQEMREPWFIASVNFIEGLLDRDTNISQGQTEGGIDDQLDGDVDDEQRDGHDGDAVVSENGDGMECESVDGGERVDIGVVEIGHGVDRKDDDSVHGHGNGEEAGHASNVVQNDGVDGVHEPNHSNVASNFSMAHLFQESNVELKHSQETDDQSHANTLTSQLPPHQSHSCSKDSDHNDPMTTVSPAHQHDGELLREPVKLMEIDQEDGKTTVSPAAEDYGPDLSETVKPMEIDPEDGKVDYNDSQLYNSSMQLLIRSPDAPAVDAYQPVVVAAQSLLNLNKEQTISNVEEGHFTDQYLNLDNADKNADEYSLDDIMEGEHINDKDADTEGFAAELVVPGCNPVNKQDTTVSYQDSENQTVNREYVNVVKPNQKPCLSKVFAPVIGKQMKKKTTSPNVIKSMTVKAAVLSPMVAEFQEKVVISQKPVPNVHKPVTRSTKPSITSLETFQEDLSRPNARTTVNVPEHIRMFLKDFKPSKYWFPWGLCDIHVDRRFWLSLAGLDTFKKGWLTDNLAIFILNAQHLDLWVDLLWRFRPKDTDWAVVSPHFSQAILAGVFPAYYSDGLCRNLPLEVQDPVQAALAYRGHMLNYYWKNKVETK</sequence>
<reference evidence="3 4" key="1">
    <citation type="journal article" date="2018" name="Mol. Plant">
        <title>The genome of Artemisia annua provides insight into the evolution of Asteraceae family and artemisinin biosynthesis.</title>
        <authorList>
            <person name="Shen Q."/>
            <person name="Zhang L."/>
            <person name="Liao Z."/>
            <person name="Wang S."/>
            <person name="Yan T."/>
            <person name="Shi P."/>
            <person name="Liu M."/>
            <person name="Fu X."/>
            <person name="Pan Q."/>
            <person name="Wang Y."/>
            <person name="Lv Z."/>
            <person name="Lu X."/>
            <person name="Zhang F."/>
            <person name="Jiang W."/>
            <person name="Ma Y."/>
            <person name="Chen M."/>
            <person name="Hao X."/>
            <person name="Li L."/>
            <person name="Tang Y."/>
            <person name="Lv G."/>
            <person name="Zhou Y."/>
            <person name="Sun X."/>
            <person name="Brodelius P.E."/>
            <person name="Rose J.K.C."/>
            <person name="Tang K."/>
        </authorList>
    </citation>
    <scope>NUCLEOTIDE SEQUENCE [LARGE SCALE GENOMIC DNA]</scope>
    <source>
        <strain evidence="4">cv. Huhao1</strain>
        <tissue evidence="3">Leaf</tissue>
    </source>
</reference>
<dbReference type="PANTHER" id="PTHR48449">
    <property type="entry name" value="DUF1985 DOMAIN-CONTAINING PROTEIN"/>
    <property type="match status" value="1"/>
</dbReference>
<feature type="domain" description="DUF1985" evidence="2">
    <location>
        <begin position="81"/>
        <end position="202"/>
    </location>
</feature>
<evidence type="ECO:0000313" key="4">
    <source>
        <dbReference type="Proteomes" id="UP000245207"/>
    </source>
</evidence>
<feature type="region of interest" description="Disordered" evidence="1">
    <location>
        <begin position="323"/>
        <end position="359"/>
    </location>
</feature>
<accession>A0A2U1LII9</accession>
<feature type="compositionally biased region" description="Basic and acidic residues" evidence="1">
    <location>
        <begin position="381"/>
        <end position="401"/>
    </location>
</feature>
<keyword evidence="4" id="KW-1185">Reference proteome</keyword>
<evidence type="ECO:0000256" key="1">
    <source>
        <dbReference type="SAM" id="MobiDB-lite"/>
    </source>
</evidence>
<feature type="compositionally biased region" description="Basic and acidic residues" evidence="1">
    <location>
        <begin position="525"/>
        <end position="534"/>
    </location>
</feature>
<proteinExistence type="predicted"/>